<keyword evidence="5 6" id="KW-0472">Membrane</keyword>
<dbReference type="STRING" id="45670.SN16_02410"/>
<sequence length="207" mass="23627">MCEVMCVELEKLFEKLTTREGMESLFAEVEALGLIVGFLLAMAESLFAFLPLFAIVIININSYGFLLGFVASYSGTVIGSYLVFLLVRYLFRKPAQRYIEKHERLGRMLHFIDTRGFSFLLILLSLPFTPSFAVNVIAALSNMKKTVYLSILIAAKAIMILLMSVVGYDITSFFTSPLQLTVSIIFLVVLYFFSKWYQKYINRKLEK</sequence>
<accession>A0A0C2E899</accession>
<proteinExistence type="inferred from homology"/>
<dbReference type="EMBL" id="JXII01000002">
    <property type="protein sequence ID" value="KIH71547.1"/>
    <property type="molecule type" value="Genomic_DNA"/>
</dbReference>
<dbReference type="InterPro" id="IPR032816">
    <property type="entry name" value="VTT_dom"/>
</dbReference>
<dbReference type="Pfam" id="PF09335">
    <property type="entry name" value="VTT_dom"/>
    <property type="match status" value="1"/>
</dbReference>
<comment type="subcellular location">
    <subcellularLocation>
        <location evidence="1 6">Cell membrane</location>
        <topology evidence="1 6">Multi-pass membrane protein</topology>
    </subcellularLocation>
</comment>
<evidence type="ECO:0000256" key="1">
    <source>
        <dbReference type="ARBA" id="ARBA00004651"/>
    </source>
</evidence>
<evidence type="ECO:0000256" key="3">
    <source>
        <dbReference type="ARBA" id="ARBA00022692"/>
    </source>
</evidence>
<dbReference type="Proteomes" id="UP000031546">
    <property type="component" value="Unassembled WGS sequence"/>
</dbReference>
<evidence type="ECO:0000256" key="6">
    <source>
        <dbReference type="RuleBase" id="RU366058"/>
    </source>
</evidence>
<organism evidence="8 9">
    <name type="scientific">Salinicoccus roseus</name>
    <dbReference type="NCBI Taxonomy" id="45670"/>
    <lineage>
        <taxon>Bacteria</taxon>
        <taxon>Bacillati</taxon>
        <taxon>Bacillota</taxon>
        <taxon>Bacilli</taxon>
        <taxon>Bacillales</taxon>
        <taxon>Staphylococcaceae</taxon>
        <taxon>Salinicoccus</taxon>
    </lineage>
</organism>
<comment type="caution">
    <text evidence="8">The sequence shown here is derived from an EMBL/GenBank/DDBJ whole genome shotgun (WGS) entry which is preliminary data.</text>
</comment>
<evidence type="ECO:0000256" key="4">
    <source>
        <dbReference type="ARBA" id="ARBA00022989"/>
    </source>
</evidence>
<evidence type="ECO:0000313" key="8">
    <source>
        <dbReference type="EMBL" id="KIH71547.1"/>
    </source>
</evidence>
<evidence type="ECO:0000313" key="9">
    <source>
        <dbReference type="Proteomes" id="UP000031546"/>
    </source>
</evidence>
<keyword evidence="3 6" id="KW-0812">Transmembrane</keyword>
<evidence type="ECO:0000256" key="5">
    <source>
        <dbReference type="ARBA" id="ARBA00023136"/>
    </source>
</evidence>
<reference evidence="8 9" key="1">
    <citation type="submission" date="2015-01" db="EMBL/GenBank/DDBJ databases">
        <title>Genome sequences of high lactate-tolerant strain Salinicoccus roseus W12 with industrial interest.</title>
        <authorList>
            <person name="Wang H."/>
            <person name="Yu B."/>
        </authorList>
    </citation>
    <scope>NUCLEOTIDE SEQUENCE [LARGE SCALE GENOMIC DNA]</scope>
    <source>
        <strain evidence="8 9">W12</strain>
    </source>
</reference>
<protein>
    <recommendedName>
        <fullName evidence="6">TVP38/TMEM64 family membrane protein</fullName>
    </recommendedName>
</protein>
<name>A0A0C2E899_9STAP</name>
<feature type="transmembrane region" description="Helical" evidence="6">
    <location>
        <begin position="147"/>
        <end position="168"/>
    </location>
</feature>
<dbReference type="PANTHER" id="PTHR12677:SF55">
    <property type="entry name" value="UNDECAPRENYL PHOSPHATE TRANSPORTER SAOUHSC_00901-RELATED"/>
    <property type="match status" value="1"/>
</dbReference>
<evidence type="ECO:0000259" key="7">
    <source>
        <dbReference type="Pfam" id="PF09335"/>
    </source>
</evidence>
<feature type="transmembrane region" description="Helical" evidence="6">
    <location>
        <begin position="117"/>
        <end position="140"/>
    </location>
</feature>
<dbReference type="AlphaFoldDB" id="A0A0C2E899"/>
<feature type="transmembrane region" description="Helical" evidence="6">
    <location>
        <begin position="174"/>
        <end position="194"/>
    </location>
</feature>
<dbReference type="OrthoDB" id="1651121at2"/>
<gene>
    <name evidence="8" type="ORF">SN16_02410</name>
</gene>
<keyword evidence="2 6" id="KW-1003">Cell membrane</keyword>
<evidence type="ECO:0000256" key="2">
    <source>
        <dbReference type="ARBA" id="ARBA00022475"/>
    </source>
</evidence>
<keyword evidence="4 6" id="KW-1133">Transmembrane helix</keyword>
<dbReference type="InterPro" id="IPR015414">
    <property type="entry name" value="TMEM64"/>
</dbReference>
<feature type="transmembrane region" description="Helical" evidence="6">
    <location>
        <begin position="31"/>
        <end position="58"/>
    </location>
</feature>
<dbReference type="GO" id="GO:0005886">
    <property type="term" value="C:plasma membrane"/>
    <property type="evidence" value="ECO:0007669"/>
    <property type="project" value="UniProtKB-SubCell"/>
</dbReference>
<dbReference type="PANTHER" id="PTHR12677">
    <property type="entry name" value="GOLGI APPARATUS MEMBRANE PROTEIN TVP38-RELATED"/>
    <property type="match status" value="1"/>
</dbReference>
<comment type="similarity">
    <text evidence="6">Belongs to the TVP38/TMEM64 family.</text>
</comment>
<feature type="domain" description="VTT" evidence="7">
    <location>
        <begin position="53"/>
        <end position="168"/>
    </location>
</feature>
<feature type="transmembrane region" description="Helical" evidence="6">
    <location>
        <begin position="65"/>
        <end position="91"/>
    </location>
</feature>